<dbReference type="Gene3D" id="1.10.8.100">
    <property type="entry name" value="Ribosomal RNA adenine dimethylase-like, domain 2"/>
    <property type="match status" value="1"/>
</dbReference>
<organism evidence="10 11">
    <name type="scientific">Candidatus Desantisbacteria bacterium CG_4_10_14_0_8_um_filter_48_22</name>
    <dbReference type="NCBI Taxonomy" id="1974543"/>
    <lineage>
        <taxon>Bacteria</taxon>
        <taxon>Candidatus Desantisiibacteriota</taxon>
    </lineage>
</organism>
<dbReference type="HAMAP" id="MF_00607">
    <property type="entry name" value="16SrRNA_methyltr_A"/>
    <property type="match status" value="1"/>
</dbReference>
<dbReference type="InterPro" id="IPR011530">
    <property type="entry name" value="rRNA_adenine_dimethylase"/>
</dbReference>
<feature type="binding site" evidence="7 8">
    <location>
        <position position="74"/>
    </location>
    <ligand>
        <name>S-adenosyl-L-methionine</name>
        <dbReference type="ChEBI" id="CHEBI:59789"/>
    </ligand>
</feature>
<dbReference type="InterPro" id="IPR020596">
    <property type="entry name" value="rRNA_Ade_Mease_Trfase_CS"/>
</dbReference>
<dbReference type="InterPro" id="IPR023165">
    <property type="entry name" value="rRNA_Ade_diMease-like_C"/>
</dbReference>
<accession>A0A2M7SE63</accession>
<comment type="subcellular location">
    <subcellularLocation>
        <location evidence="7">Cytoplasm</location>
    </subcellularLocation>
</comment>
<evidence type="ECO:0000256" key="7">
    <source>
        <dbReference type="HAMAP-Rule" id="MF_00607"/>
    </source>
</evidence>
<dbReference type="Proteomes" id="UP000229307">
    <property type="component" value="Unassembled WGS sequence"/>
</dbReference>
<dbReference type="PROSITE" id="PS01131">
    <property type="entry name" value="RRNA_A_DIMETH"/>
    <property type="match status" value="1"/>
</dbReference>
<evidence type="ECO:0000313" key="11">
    <source>
        <dbReference type="Proteomes" id="UP000229307"/>
    </source>
</evidence>
<feature type="binding site" evidence="7 8">
    <location>
        <position position="122"/>
    </location>
    <ligand>
        <name>S-adenosyl-L-methionine</name>
        <dbReference type="ChEBI" id="CHEBI:59789"/>
    </ligand>
</feature>
<evidence type="ECO:0000256" key="6">
    <source>
        <dbReference type="ARBA" id="ARBA00022884"/>
    </source>
</evidence>
<evidence type="ECO:0000256" key="3">
    <source>
        <dbReference type="ARBA" id="ARBA00022603"/>
    </source>
</evidence>
<dbReference type="Pfam" id="PF00398">
    <property type="entry name" value="RrnaAD"/>
    <property type="match status" value="1"/>
</dbReference>
<protein>
    <recommendedName>
        <fullName evidence="7">Ribosomal RNA small subunit methyltransferase A</fullName>
        <ecNumber evidence="7">2.1.1.182</ecNumber>
    </recommendedName>
    <alternativeName>
        <fullName evidence="7">16S rRNA (adenine(1518)-N(6)/adenine(1519)-N(6))-dimethyltransferase</fullName>
    </alternativeName>
    <alternativeName>
        <fullName evidence="7">16S rRNA dimethyladenosine transferase</fullName>
    </alternativeName>
    <alternativeName>
        <fullName evidence="7">16S rRNA dimethylase</fullName>
    </alternativeName>
    <alternativeName>
        <fullName evidence="7">S-adenosylmethionine-6-N', N'-adenosyl(rRNA) dimethyltransferase</fullName>
    </alternativeName>
</protein>
<keyword evidence="4 7" id="KW-0808">Transferase</keyword>
<name>A0A2M7SE63_9BACT</name>
<evidence type="ECO:0000259" key="9">
    <source>
        <dbReference type="SMART" id="SM00650"/>
    </source>
</evidence>
<feature type="binding site" evidence="7 8">
    <location>
        <position position="28"/>
    </location>
    <ligand>
        <name>S-adenosyl-L-methionine</name>
        <dbReference type="ChEBI" id="CHEBI:59789"/>
    </ligand>
</feature>
<dbReference type="Gene3D" id="3.40.50.150">
    <property type="entry name" value="Vaccinia Virus protein VP39"/>
    <property type="match status" value="1"/>
</dbReference>
<dbReference type="CDD" id="cd02440">
    <property type="entry name" value="AdoMet_MTases"/>
    <property type="match status" value="1"/>
</dbReference>
<evidence type="ECO:0000256" key="5">
    <source>
        <dbReference type="ARBA" id="ARBA00022691"/>
    </source>
</evidence>
<keyword evidence="3 7" id="KW-0489">Methyltransferase</keyword>
<dbReference type="GO" id="GO:0005829">
    <property type="term" value="C:cytosol"/>
    <property type="evidence" value="ECO:0007669"/>
    <property type="project" value="TreeGrafter"/>
</dbReference>
<dbReference type="SUPFAM" id="SSF53335">
    <property type="entry name" value="S-adenosyl-L-methionine-dependent methyltransferases"/>
    <property type="match status" value="1"/>
</dbReference>
<dbReference type="AlphaFoldDB" id="A0A2M7SE63"/>
<dbReference type="InterPro" id="IPR029063">
    <property type="entry name" value="SAM-dependent_MTases_sf"/>
</dbReference>
<comment type="catalytic activity">
    <reaction evidence="7">
        <text>adenosine(1518)/adenosine(1519) in 16S rRNA + 4 S-adenosyl-L-methionine = N(6)-dimethyladenosine(1518)/N(6)-dimethyladenosine(1519) in 16S rRNA + 4 S-adenosyl-L-homocysteine + 4 H(+)</text>
        <dbReference type="Rhea" id="RHEA:19609"/>
        <dbReference type="Rhea" id="RHEA-COMP:10232"/>
        <dbReference type="Rhea" id="RHEA-COMP:10233"/>
        <dbReference type="ChEBI" id="CHEBI:15378"/>
        <dbReference type="ChEBI" id="CHEBI:57856"/>
        <dbReference type="ChEBI" id="CHEBI:59789"/>
        <dbReference type="ChEBI" id="CHEBI:74411"/>
        <dbReference type="ChEBI" id="CHEBI:74493"/>
        <dbReference type="EC" id="2.1.1.182"/>
    </reaction>
</comment>
<reference evidence="11" key="1">
    <citation type="submission" date="2017-09" db="EMBL/GenBank/DDBJ databases">
        <title>Depth-based differentiation of microbial function through sediment-hosted aquifers and enrichment of novel symbionts in the deep terrestrial subsurface.</title>
        <authorList>
            <person name="Probst A.J."/>
            <person name="Ladd B."/>
            <person name="Jarett J.K."/>
            <person name="Geller-Mcgrath D.E."/>
            <person name="Sieber C.M.K."/>
            <person name="Emerson J.B."/>
            <person name="Anantharaman K."/>
            <person name="Thomas B.C."/>
            <person name="Malmstrom R."/>
            <person name="Stieglmeier M."/>
            <person name="Klingl A."/>
            <person name="Woyke T."/>
            <person name="Ryan C.M."/>
            <person name="Banfield J.F."/>
        </authorList>
    </citation>
    <scope>NUCLEOTIDE SEQUENCE [LARGE SCALE GENOMIC DNA]</scope>
</reference>
<dbReference type="InterPro" id="IPR020598">
    <property type="entry name" value="rRNA_Ade_methylase_Trfase_N"/>
</dbReference>
<keyword evidence="2 7" id="KW-0698">rRNA processing</keyword>
<dbReference type="EC" id="2.1.1.182" evidence="7"/>
<dbReference type="GO" id="GO:0052908">
    <property type="term" value="F:16S rRNA (adenine(1518)-N(6)/adenine(1519)-N(6))-dimethyltransferase activity"/>
    <property type="evidence" value="ECO:0007669"/>
    <property type="project" value="UniProtKB-EC"/>
</dbReference>
<feature type="domain" description="Ribosomal RNA adenine methylase transferase N-terminal" evidence="9">
    <location>
        <begin position="33"/>
        <end position="208"/>
    </location>
</feature>
<keyword evidence="5 7" id="KW-0949">S-adenosyl-L-methionine</keyword>
<keyword evidence="1 7" id="KW-0963">Cytoplasm</keyword>
<dbReference type="InterPro" id="IPR001737">
    <property type="entry name" value="KsgA/Erm"/>
</dbReference>
<comment type="similarity">
    <text evidence="7">Belongs to the class I-like SAM-binding methyltransferase superfamily. rRNA adenine N(6)-methyltransferase family. RsmA subfamily.</text>
</comment>
<dbReference type="SMART" id="SM00650">
    <property type="entry name" value="rADc"/>
    <property type="match status" value="1"/>
</dbReference>
<dbReference type="GO" id="GO:0003723">
    <property type="term" value="F:RNA binding"/>
    <property type="evidence" value="ECO:0007669"/>
    <property type="project" value="UniProtKB-UniRule"/>
</dbReference>
<feature type="binding site" evidence="7 8">
    <location>
        <position position="26"/>
    </location>
    <ligand>
        <name>S-adenosyl-L-methionine</name>
        <dbReference type="ChEBI" id="CHEBI:59789"/>
    </ligand>
</feature>
<evidence type="ECO:0000256" key="4">
    <source>
        <dbReference type="ARBA" id="ARBA00022679"/>
    </source>
</evidence>
<evidence type="ECO:0000256" key="8">
    <source>
        <dbReference type="PROSITE-ProRule" id="PRU01026"/>
    </source>
</evidence>
<evidence type="ECO:0000313" key="10">
    <source>
        <dbReference type="EMBL" id="PIZ17812.1"/>
    </source>
</evidence>
<sequence length="293" mass="32546">METFEQEIRRLLAEYHLNARKRLGQNFLVDSAVVSRIIQAADLSGDDTVLEIGSGPGILTGLIAEKAGKVFAIELDRGFIKILEDRFGGNSKVGIVRGDILKIDLLPLFSAEREKPVKIIANLPYYITTPILMRLLSLKLPPLSTMFVMVQKEVGMRLAAKPCSKDYGILTLVTRYYAEPEMLLLVPRNSFMPSPAVDSALLKLTVLERPPVNVKDEKLFFSVIKTAFGHRRKMLVNSFVKSPLGSSTKKQVLGFFSAAGIDPRRRAEELGMGDFARLSDVIHDNKQMLDPGS</sequence>
<proteinExistence type="inferred from homology"/>
<dbReference type="PANTHER" id="PTHR11727">
    <property type="entry name" value="DIMETHYLADENOSINE TRANSFERASE"/>
    <property type="match status" value="1"/>
</dbReference>
<dbReference type="PANTHER" id="PTHR11727:SF7">
    <property type="entry name" value="DIMETHYLADENOSINE TRANSFERASE-RELATED"/>
    <property type="match status" value="1"/>
</dbReference>
<feature type="binding site" evidence="7 8">
    <location>
        <position position="99"/>
    </location>
    <ligand>
        <name>S-adenosyl-L-methionine</name>
        <dbReference type="ChEBI" id="CHEBI:59789"/>
    </ligand>
</feature>
<keyword evidence="6 7" id="KW-0694">RNA-binding</keyword>
<gene>
    <name evidence="7" type="primary">rsmA</name>
    <name evidence="7" type="synonym">ksgA</name>
    <name evidence="10" type="ORF">COY52_02705</name>
</gene>
<feature type="binding site" evidence="7 8">
    <location>
        <position position="53"/>
    </location>
    <ligand>
        <name>S-adenosyl-L-methionine</name>
        <dbReference type="ChEBI" id="CHEBI:59789"/>
    </ligand>
</feature>
<dbReference type="EMBL" id="PFMR01000084">
    <property type="protein sequence ID" value="PIZ17812.1"/>
    <property type="molecule type" value="Genomic_DNA"/>
</dbReference>
<comment type="caution">
    <text evidence="10">The sequence shown here is derived from an EMBL/GenBank/DDBJ whole genome shotgun (WGS) entry which is preliminary data.</text>
</comment>
<evidence type="ECO:0000256" key="2">
    <source>
        <dbReference type="ARBA" id="ARBA00022552"/>
    </source>
</evidence>
<dbReference type="PROSITE" id="PS51689">
    <property type="entry name" value="SAM_RNA_A_N6_MT"/>
    <property type="match status" value="1"/>
</dbReference>
<dbReference type="FunFam" id="3.40.50.150:FF:000023">
    <property type="entry name" value="Ribosomal RNA small subunit methyltransferase A"/>
    <property type="match status" value="1"/>
</dbReference>
<comment type="function">
    <text evidence="7">Specifically dimethylates two adjacent adenosines (A1518 and A1519) in the loop of a conserved hairpin near the 3'-end of 16S rRNA in the 30S particle. May play a critical role in biogenesis of 30S subunits.</text>
</comment>
<dbReference type="NCBIfam" id="TIGR00755">
    <property type="entry name" value="ksgA"/>
    <property type="match status" value="1"/>
</dbReference>
<evidence type="ECO:0000256" key="1">
    <source>
        <dbReference type="ARBA" id="ARBA00022490"/>
    </source>
</evidence>